<dbReference type="Proteomes" id="UP001372338">
    <property type="component" value="Unassembled WGS sequence"/>
</dbReference>
<protein>
    <submittedName>
        <fullName evidence="2">Uncharacterized protein</fullName>
    </submittedName>
</protein>
<feature type="transmembrane region" description="Helical" evidence="1">
    <location>
        <begin position="57"/>
        <end position="77"/>
    </location>
</feature>
<comment type="caution">
    <text evidence="2">The sequence shown here is derived from an EMBL/GenBank/DDBJ whole genome shotgun (WGS) entry which is preliminary data.</text>
</comment>
<organism evidence="2 3">
    <name type="scientific">Crotalaria pallida</name>
    <name type="common">Smooth rattlebox</name>
    <name type="synonym">Crotalaria striata</name>
    <dbReference type="NCBI Taxonomy" id="3830"/>
    <lineage>
        <taxon>Eukaryota</taxon>
        <taxon>Viridiplantae</taxon>
        <taxon>Streptophyta</taxon>
        <taxon>Embryophyta</taxon>
        <taxon>Tracheophyta</taxon>
        <taxon>Spermatophyta</taxon>
        <taxon>Magnoliopsida</taxon>
        <taxon>eudicotyledons</taxon>
        <taxon>Gunneridae</taxon>
        <taxon>Pentapetalae</taxon>
        <taxon>rosids</taxon>
        <taxon>fabids</taxon>
        <taxon>Fabales</taxon>
        <taxon>Fabaceae</taxon>
        <taxon>Papilionoideae</taxon>
        <taxon>50 kb inversion clade</taxon>
        <taxon>genistoids sensu lato</taxon>
        <taxon>core genistoids</taxon>
        <taxon>Crotalarieae</taxon>
        <taxon>Crotalaria</taxon>
    </lineage>
</organism>
<keyword evidence="1" id="KW-1133">Transmembrane helix</keyword>
<proteinExistence type="predicted"/>
<evidence type="ECO:0000313" key="2">
    <source>
        <dbReference type="EMBL" id="KAK7283164.1"/>
    </source>
</evidence>
<accession>A0AAN9INH1</accession>
<dbReference type="EMBL" id="JAYWIO010000002">
    <property type="protein sequence ID" value="KAK7283164.1"/>
    <property type="molecule type" value="Genomic_DNA"/>
</dbReference>
<dbReference type="AlphaFoldDB" id="A0AAN9INH1"/>
<keyword evidence="1" id="KW-0812">Transmembrane</keyword>
<keyword evidence="1" id="KW-0472">Membrane</keyword>
<keyword evidence="3" id="KW-1185">Reference proteome</keyword>
<sequence>MADLFRCLFAICKTCKTLYVAIIYLCKTCYCCEPYLTDLMHILYVKAFFRVLLCRLIPLYGMLSMLICYDAVNYIMIVSHFKNRGKLQLGIEHPKI</sequence>
<evidence type="ECO:0000313" key="3">
    <source>
        <dbReference type="Proteomes" id="UP001372338"/>
    </source>
</evidence>
<name>A0AAN9INH1_CROPI</name>
<reference evidence="2 3" key="1">
    <citation type="submission" date="2024-01" db="EMBL/GenBank/DDBJ databases">
        <title>The genomes of 5 underutilized Papilionoideae crops provide insights into root nodulation and disease resistanc.</title>
        <authorList>
            <person name="Yuan L."/>
        </authorList>
    </citation>
    <scope>NUCLEOTIDE SEQUENCE [LARGE SCALE GENOMIC DNA]</scope>
    <source>
        <strain evidence="2">ZHUSHIDOU_FW_LH</strain>
        <tissue evidence="2">Leaf</tissue>
    </source>
</reference>
<gene>
    <name evidence="2" type="ORF">RIF29_12514</name>
</gene>
<evidence type="ECO:0000256" key="1">
    <source>
        <dbReference type="SAM" id="Phobius"/>
    </source>
</evidence>